<dbReference type="InterPro" id="IPR029071">
    <property type="entry name" value="Ubiquitin-like_domsf"/>
</dbReference>
<dbReference type="InParanoid" id="Q0UM10"/>
<dbReference type="VEuPathDB" id="FungiDB:JI435_072040"/>
<dbReference type="InterPro" id="IPR000626">
    <property type="entry name" value="Ubiquitin-like_dom"/>
</dbReference>
<dbReference type="RefSeq" id="XP_001797554.1">
    <property type="nucleotide sequence ID" value="XM_001797502.1"/>
</dbReference>
<feature type="domain" description="Ubiquitin-like" evidence="2">
    <location>
        <begin position="219"/>
        <end position="278"/>
    </location>
</feature>
<feature type="region of interest" description="Disordered" evidence="1">
    <location>
        <begin position="189"/>
        <end position="217"/>
    </location>
</feature>
<dbReference type="Gene3D" id="3.10.20.90">
    <property type="entry name" value="Phosphatidylinositol 3-kinase Catalytic Subunit, Chain A, domain 1"/>
    <property type="match status" value="1"/>
</dbReference>
<feature type="compositionally biased region" description="Acidic residues" evidence="1">
    <location>
        <begin position="206"/>
        <end position="217"/>
    </location>
</feature>
<dbReference type="PROSITE" id="PS50053">
    <property type="entry name" value="UBIQUITIN_2"/>
    <property type="match status" value="1"/>
</dbReference>
<dbReference type="EMBL" id="CH445334">
    <property type="protein sequence ID" value="EAT85855.2"/>
    <property type="molecule type" value="Genomic_DNA"/>
</dbReference>
<dbReference type="HOGENOM" id="CLU_080505_0_0_1"/>
<accession>Q0UM10</accession>
<dbReference type="Gene3D" id="1.20.225.20">
    <property type="entry name" value="Ub domain-containing protein, DC-UbP/UBTD2, N-terminal domain"/>
    <property type="match status" value="1"/>
</dbReference>
<dbReference type="KEGG" id="pno:SNOG_07204"/>
<name>Q0UM10_PHANO</name>
<feature type="compositionally biased region" description="Polar residues" evidence="1">
    <location>
        <begin position="97"/>
        <end position="106"/>
    </location>
</feature>
<reference evidence="4" key="1">
    <citation type="journal article" date="2007" name="Plant Cell">
        <title>Dothideomycete-plant interactions illuminated by genome sequencing and EST analysis of the wheat pathogen Stagonospora nodorum.</title>
        <authorList>
            <person name="Hane J.K."/>
            <person name="Lowe R.G."/>
            <person name="Solomon P.S."/>
            <person name="Tan K.C."/>
            <person name="Schoch C.L."/>
            <person name="Spatafora J.W."/>
            <person name="Crous P.W."/>
            <person name="Kodira C."/>
            <person name="Birren B.W."/>
            <person name="Galagan J.E."/>
            <person name="Torriani S.F."/>
            <person name="McDonald B.A."/>
            <person name="Oliver R.P."/>
        </authorList>
    </citation>
    <scope>NUCLEOTIDE SEQUENCE [LARGE SCALE GENOMIC DNA]</scope>
    <source>
        <strain evidence="4">SN15 / ATCC MYA-4574 / FGSC 10173</strain>
    </source>
</reference>
<protein>
    <recommendedName>
        <fullName evidence="2">Ubiquitin-like domain-containing protein</fullName>
    </recommendedName>
</protein>
<evidence type="ECO:0000256" key="1">
    <source>
        <dbReference type="SAM" id="MobiDB-lite"/>
    </source>
</evidence>
<dbReference type="InterPro" id="IPR038169">
    <property type="entry name" value="DC-UbP/UBTD2_N_sf"/>
</dbReference>
<dbReference type="GeneID" id="5974444"/>
<dbReference type="Pfam" id="PF16455">
    <property type="entry name" value="UBD"/>
    <property type="match status" value="1"/>
</dbReference>
<dbReference type="AlphaFoldDB" id="Q0UM10"/>
<gene>
    <name evidence="3" type="ORF">SNOG_07204</name>
</gene>
<dbReference type="InterPro" id="IPR032752">
    <property type="entry name" value="DC-UbP/UBTD2_N"/>
</dbReference>
<organism evidence="3 4">
    <name type="scientific">Phaeosphaeria nodorum (strain SN15 / ATCC MYA-4574 / FGSC 10173)</name>
    <name type="common">Glume blotch fungus</name>
    <name type="synonym">Parastagonospora nodorum</name>
    <dbReference type="NCBI Taxonomy" id="321614"/>
    <lineage>
        <taxon>Eukaryota</taxon>
        <taxon>Fungi</taxon>
        <taxon>Dikarya</taxon>
        <taxon>Ascomycota</taxon>
        <taxon>Pezizomycotina</taxon>
        <taxon>Dothideomycetes</taxon>
        <taxon>Pleosporomycetidae</taxon>
        <taxon>Pleosporales</taxon>
        <taxon>Pleosporineae</taxon>
        <taxon>Phaeosphaeriaceae</taxon>
        <taxon>Parastagonospora</taxon>
    </lineage>
</organism>
<dbReference type="Proteomes" id="UP000001055">
    <property type="component" value="Unassembled WGS sequence"/>
</dbReference>
<feature type="region of interest" description="Disordered" evidence="1">
    <location>
        <begin position="86"/>
        <end position="108"/>
    </location>
</feature>
<feature type="region of interest" description="Disordered" evidence="1">
    <location>
        <begin position="27"/>
        <end position="72"/>
    </location>
</feature>
<dbReference type="InterPro" id="IPR039869">
    <property type="entry name" value="UBTD1/2"/>
</dbReference>
<evidence type="ECO:0000313" key="3">
    <source>
        <dbReference type="EMBL" id="EAT85855.2"/>
    </source>
</evidence>
<dbReference type="PANTHER" id="PTHR13609">
    <property type="entry name" value="UBIQUITIN DOMAIN CONTAINING 1 PROTEIN-RELATED"/>
    <property type="match status" value="1"/>
</dbReference>
<dbReference type="SUPFAM" id="SSF54236">
    <property type="entry name" value="Ubiquitin-like"/>
    <property type="match status" value="1"/>
</dbReference>
<feature type="compositionally biased region" description="Polar residues" evidence="1">
    <location>
        <begin position="29"/>
        <end position="49"/>
    </location>
</feature>
<proteinExistence type="predicted"/>
<dbReference type="eggNOG" id="KOG0013">
    <property type="taxonomic scope" value="Eukaryota"/>
</dbReference>
<evidence type="ECO:0000259" key="2">
    <source>
        <dbReference type="PROSITE" id="PS50053"/>
    </source>
</evidence>
<sequence>MRPFFCSSLGAGIVFIRHGSDAAEAIRAHSSSRNITAPSTRPGSPQSPRASHGNFTPAVGRQDPVDRPNTPLTAIPMFQRAKLPNALASPGRAKPLTDSTNQTWTRSRLDKERNDWWDTQVTGSQEVWGAIRLAAQSLQAGKLRDAQGWLETLECTCPTGCLWKGVYDSTGVLYKVPEWLIVEPEGLVPEETEEDDQGGPAGGVDETQDDDDDEEDEPVLVRVRISRDGRDVTVKLRRKEPVASIVDKIKEQAELDSSSSIRLVYGGRIYQDREVLESHPFWNFANDYIINALVREA</sequence>
<evidence type="ECO:0000313" key="4">
    <source>
        <dbReference type="Proteomes" id="UP000001055"/>
    </source>
</evidence>